<dbReference type="EMBL" id="PKKJ01000002">
    <property type="protein sequence ID" value="PKY66523.1"/>
    <property type="molecule type" value="Genomic_DNA"/>
</dbReference>
<keyword evidence="1" id="KW-0472">Membrane</keyword>
<dbReference type="InterPro" id="IPR046510">
    <property type="entry name" value="DUF6688_N"/>
</dbReference>
<feature type="transmembrane region" description="Helical" evidence="1">
    <location>
        <begin position="12"/>
        <end position="32"/>
    </location>
</feature>
<feature type="transmembrane region" description="Helical" evidence="1">
    <location>
        <begin position="44"/>
        <end position="65"/>
    </location>
</feature>
<feature type="transmembrane region" description="Helical" evidence="1">
    <location>
        <begin position="132"/>
        <end position="150"/>
    </location>
</feature>
<dbReference type="OrthoDB" id="748630at2"/>
<organism evidence="4 5">
    <name type="scientific">Schaalia turicensis</name>
    <dbReference type="NCBI Taxonomy" id="131111"/>
    <lineage>
        <taxon>Bacteria</taxon>
        <taxon>Bacillati</taxon>
        <taxon>Actinomycetota</taxon>
        <taxon>Actinomycetes</taxon>
        <taxon>Actinomycetales</taxon>
        <taxon>Actinomycetaceae</taxon>
        <taxon>Schaalia</taxon>
    </lineage>
</organism>
<gene>
    <name evidence="4" type="ORF">CYJ25_03035</name>
</gene>
<dbReference type="RefSeq" id="WP_101627737.1">
    <property type="nucleotide sequence ID" value="NZ_JBQOSN010000012.1"/>
</dbReference>
<evidence type="ECO:0000313" key="5">
    <source>
        <dbReference type="Proteomes" id="UP000234545"/>
    </source>
</evidence>
<dbReference type="Proteomes" id="UP000234545">
    <property type="component" value="Unassembled WGS sequence"/>
</dbReference>
<dbReference type="Pfam" id="PF23543">
    <property type="entry name" value="DUF6688_C"/>
    <property type="match status" value="1"/>
</dbReference>
<feature type="domain" description="DUF6688" evidence="3">
    <location>
        <begin position="299"/>
        <end position="410"/>
    </location>
</feature>
<feature type="domain" description="DUF6688" evidence="2">
    <location>
        <begin position="52"/>
        <end position="296"/>
    </location>
</feature>
<keyword evidence="1" id="KW-0812">Transmembrane</keyword>
<dbReference type="AlphaFoldDB" id="A0A2I1I5Z7"/>
<comment type="caution">
    <text evidence="4">The sequence shown here is derived from an EMBL/GenBank/DDBJ whole genome shotgun (WGS) entry which is preliminary data.</text>
</comment>
<protein>
    <submittedName>
        <fullName evidence="4">Uncharacterized protein</fullName>
    </submittedName>
</protein>
<feature type="transmembrane region" description="Helical" evidence="1">
    <location>
        <begin position="248"/>
        <end position="268"/>
    </location>
</feature>
<name>A0A2I1I5Z7_9ACTO</name>
<dbReference type="InterPro" id="IPR056491">
    <property type="entry name" value="DUF6688_C"/>
</dbReference>
<sequence length="411" mass="45565">MKLYRYASKHPSFSRIVLALLIGITGAIASLVSQPPSGASQILGQILVGGALVALVVGYPVALTVSQIIRAARAGSGKDLPVLDAGLDVWTLCVLAVYEFGYLGFFKEVVPTADWHVQLANYQTHAPIYTRAWPHVLFISLLFVFGFLILRFNEAKQLPPLVVVIAIAGLYLGVAFDLAWTIQITTFEKRLDALLVLPLLAVLAIVVKIVAIQVRAYEADEDRRGRIDGSSILSTLDAMVADAKRWPLLGFVAALPLLAVLVGILALFGQSPSLVVRAFTETSDWNLSQQVAPQNVYFDEHYLCTVAAGGHRTVVKPIRMGLRHGRPVVVNRQLLVANAFEQMLEERVPRTHRVIRRLYDTYGFPIAKLIRSQWAADAVWFLMKPAEWFFLAVLYLNDRHPEDRIALQYTA</sequence>
<keyword evidence="1" id="KW-1133">Transmembrane helix</keyword>
<evidence type="ECO:0000259" key="2">
    <source>
        <dbReference type="Pfam" id="PF20394"/>
    </source>
</evidence>
<proteinExistence type="predicted"/>
<feature type="transmembrane region" description="Helical" evidence="1">
    <location>
        <begin position="162"/>
        <end position="182"/>
    </location>
</feature>
<evidence type="ECO:0000313" key="4">
    <source>
        <dbReference type="EMBL" id="PKY66523.1"/>
    </source>
</evidence>
<accession>A0A2I1I5Z7</accession>
<dbReference type="Pfam" id="PF20394">
    <property type="entry name" value="DUF6688"/>
    <property type="match status" value="1"/>
</dbReference>
<evidence type="ECO:0000259" key="3">
    <source>
        <dbReference type="Pfam" id="PF23543"/>
    </source>
</evidence>
<evidence type="ECO:0000256" key="1">
    <source>
        <dbReference type="SAM" id="Phobius"/>
    </source>
</evidence>
<feature type="transmembrane region" description="Helical" evidence="1">
    <location>
        <begin position="194"/>
        <end position="214"/>
    </location>
</feature>
<reference evidence="4 5" key="1">
    <citation type="submission" date="2017-12" db="EMBL/GenBank/DDBJ databases">
        <title>Phylogenetic diversity of female urinary microbiome.</title>
        <authorList>
            <person name="Thomas-White K."/>
            <person name="Wolfe A.J."/>
        </authorList>
    </citation>
    <scope>NUCLEOTIDE SEQUENCE [LARGE SCALE GENOMIC DNA]</scope>
    <source>
        <strain evidence="4 5">UMB0250</strain>
    </source>
</reference>